<comment type="caution">
    <text evidence="2">The sequence shown here is derived from an EMBL/GenBank/DDBJ whole genome shotgun (WGS) entry which is preliminary data.</text>
</comment>
<dbReference type="Pfam" id="PF00583">
    <property type="entry name" value="Acetyltransf_1"/>
    <property type="match status" value="2"/>
</dbReference>
<dbReference type="InterPro" id="IPR000182">
    <property type="entry name" value="GNAT_dom"/>
</dbReference>
<dbReference type="Gene3D" id="3.40.630.30">
    <property type="match status" value="2"/>
</dbReference>
<dbReference type="CDD" id="cd04301">
    <property type="entry name" value="NAT_SF"/>
    <property type="match status" value="2"/>
</dbReference>
<protein>
    <submittedName>
        <fullName evidence="2">GNAT family N-acetyltransferase</fullName>
    </submittedName>
</protein>
<dbReference type="EMBL" id="BAAADJ010000049">
    <property type="protein sequence ID" value="GAA0336869.1"/>
    <property type="molecule type" value="Genomic_DNA"/>
</dbReference>
<evidence type="ECO:0000313" key="2">
    <source>
        <dbReference type="EMBL" id="GAA0336869.1"/>
    </source>
</evidence>
<dbReference type="SUPFAM" id="SSF55729">
    <property type="entry name" value="Acyl-CoA N-acyltransferases (Nat)"/>
    <property type="match status" value="2"/>
</dbReference>
<reference evidence="2 3" key="1">
    <citation type="journal article" date="2019" name="Int. J. Syst. Evol. Microbiol.">
        <title>The Global Catalogue of Microorganisms (GCM) 10K type strain sequencing project: providing services to taxonomists for standard genome sequencing and annotation.</title>
        <authorList>
            <consortium name="The Broad Institute Genomics Platform"/>
            <consortium name="The Broad Institute Genome Sequencing Center for Infectious Disease"/>
            <person name="Wu L."/>
            <person name="Ma J."/>
        </authorList>
    </citation>
    <scope>NUCLEOTIDE SEQUENCE [LARGE SCALE GENOMIC DNA]</scope>
    <source>
        <strain evidence="2 3">JCM 9731</strain>
    </source>
</reference>
<dbReference type="PROSITE" id="PS51186">
    <property type="entry name" value="GNAT"/>
    <property type="match status" value="2"/>
</dbReference>
<proteinExistence type="predicted"/>
<feature type="domain" description="N-acetyltransferase" evidence="1">
    <location>
        <begin position="1"/>
        <end position="165"/>
    </location>
</feature>
<dbReference type="PANTHER" id="PTHR43072">
    <property type="entry name" value="N-ACETYLTRANSFERASE"/>
    <property type="match status" value="1"/>
</dbReference>
<accession>A0ABN0WGR5</accession>
<evidence type="ECO:0000313" key="3">
    <source>
        <dbReference type="Proteomes" id="UP001500782"/>
    </source>
</evidence>
<gene>
    <name evidence="2" type="ORF">GCM10008967_28980</name>
</gene>
<dbReference type="RefSeq" id="WP_343800245.1">
    <property type="nucleotide sequence ID" value="NZ_BAAADJ010000049.1"/>
</dbReference>
<organism evidence="2 3">
    <name type="scientific">Bacillus carboniphilus</name>
    <dbReference type="NCBI Taxonomy" id="86663"/>
    <lineage>
        <taxon>Bacteria</taxon>
        <taxon>Bacillati</taxon>
        <taxon>Bacillota</taxon>
        <taxon>Bacilli</taxon>
        <taxon>Bacillales</taxon>
        <taxon>Bacillaceae</taxon>
        <taxon>Bacillus</taxon>
    </lineage>
</organism>
<dbReference type="Proteomes" id="UP001500782">
    <property type="component" value="Unassembled WGS sequence"/>
</dbReference>
<sequence length="318" mass="36478">MKFTPWDIEKIDSILKLWNKEIGDEFPLRKELLLQNSFKDENVCNKGSLIAENEDGSVVGFILVKRWQESLDVPMSKEAGWIQVLLVDSAYRGQGIGSKLLEHAESFLKANSMKKVFLGRDPWHYFPGIPTQYAEVMEWFEHKGYKVSGGNEVDLLCDYNDKEIDSIPSMEEVTFSLIKEEEKEDLVEFLNRCFPGRWAYEAIHYFKKGGTGREFAVIKKQEKIIGFCRINDNQSPFIAQNVYWAPLFDEELGGVGPLGVDPNERKKGYGLAIVEAGIAFLRQRGINKIVIDWTGLVDFYGKLGYKPWKTYTPYSKSL</sequence>
<dbReference type="InterPro" id="IPR016181">
    <property type="entry name" value="Acyl_CoA_acyltransferase"/>
</dbReference>
<feature type="domain" description="N-acetyltransferase" evidence="1">
    <location>
        <begin position="173"/>
        <end position="318"/>
    </location>
</feature>
<evidence type="ECO:0000259" key="1">
    <source>
        <dbReference type="PROSITE" id="PS51186"/>
    </source>
</evidence>
<name>A0ABN0WGR5_9BACI</name>
<keyword evidence="3" id="KW-1185">Reference proteome</keyword>